<dbReference type="SUPFAM" id="SSF48695">
    <property type="entry name" value="Multiheme cytochromes"/>
    <property type="match status" value="1"/>
</dbReference>
<dbReference type="Proteomes" id="UP000474296">
    <property type="component" value="Unassembled WGS sequence"/>
</dbReference>
<protein>
    <recommendedName>
        <fullName evidence="2">Cytochrome c-552/4 domain-containing protein</fullName>
    </recommendedName>
</protein>
<proteinExistence type="predicted"/>
<accession>A0A6M0CGA1</accession>
<keyword evidence="4" id="KW-1185">Reference proteome</keyword>
<organism evidence="3 4">
    <name type="scientific">Spongiivirga citrea</name>
    <dbReference type="NCBI Taxonomy" id="1481457"/>
    <lineage>
        <taxon>Bacteria</taxon>
        <taxon>Pseudomonadati</taxon>
        <taxon>Bacteroidota</taxon>
        <taxon>Flavobacteriia</taxon>
        <taxon>Flavobacteriales</taxon>
        <taxon>Flavobacteriaceae</taxon>
        <taxon>Spongiivirga</taxon>
    </lineage>
</organism>
<dbReference type="InterPro" id="IPR023155">
    <property type="entry name" value="Cyt_c-552/4"/>
</dbReference>
<dbReference type="EMBL" id="JAABOQ010000003">
    <property type="protein sequence ID" value="NER16908.1"/>
    <property type="molecule type" value="Genomic_DNA"/>
</dbReference>
<keyword evidence="1" id="KW-0732">Signal</keyword>
<evidence type="ECO:0000259" key="2">
    <source>
        <dbReference type="Pfam" id="PF13435"/>
    </source>
</evidence>
<dbReference type="CDD" id="cd08168">
    <property type="entry name" value="Cytochrom_C3"/>
    <property type="match status" value="1"/>
</dbReference>
<dbReference type="Pfam" id="PF13435">
    <property type="entry name" value="Cytochrome_C554"/>
    <property type="match status" value="1"/>
</dbReference>
<dbReference type="AlphaFoldDB" id="A0A6M0CGA1"/>
<dbReference type="InterPro" id="IPR036280">
    <property type="entry name" value="Multihaem_cyt_sf"/>
</dbReference>
<name>A0A6M0CGA1_9FLAO</name>
<dbReference type="PANTHER" id="PTHR35038:SF8">
    <property type="entry name" value="C-TYPE POLYHEME CYTOCHROME OMCC"/>
    <property type="match status" value="1"/>
</dbReference>
<dbReference type="Gene3D" id="3.90.10.10">
    <property type="entry name" value="Cytochrome C3"/>
    <property type="match status" value="1"/>
</dbReference>
<evidence type="ECO:0000313" key="3">
    <source>
        <dbReference type="EMBL" id="NER16908.1"/>
    </source>
</evidence>
<gene>
    <name evidence="3" type="ORF">GWK10_06785</name>
</gene>
<evidence type="ECO:0000313" key="4">
    <source>
        <dbReference type="Proteomes" id="UP000474296"/>
    </source>
</evidence>
<dbReference type="PROSITE" id="PS51257">
    <property type="entry name" value="PROKAR_LIPOPROTEIN"/>
    <property type="match status" value="1"/>
</dbReference>
<dbReference type="Gene3D" id="1.10.1130.10">
    <property type="entry name" value="Flavocytochrome C3, Chain A"/>
    <property type="match status" value="1"/>
</dbReference>
<sequence>MKNYQSYIIVLLLSTFWIVFACKNSYTESDYEPIIPIATHFNGQGFAGSESCYTCHPEIYKTHLETAHFKTSAIADSSTVKGDFIDGENVVTIGGVVEIQLIKTDTALFQQIHKIENDELLMTSKIDMVIGSGTKGQSYLTWNNDQLSQLQASFFAPSKNWINSPGYPDRLVKNRIIRPRCMECHTTYANHVEGFSIKNRYDKDQIIFGIDCERCHGPSAEHVGFHLSNPDVKEAVFVTSYNELSQQQKLDACALCHSGITMNSKREPFSFVIGDKLAEFSTADYQEVKEIELDVHGNQYGLLTSSKCFQKSEKMDCSSCHDPHKNERNNAGSFNIKCMSCHSNNQKKCIEDSVLLQQNNNDCISCHMPMFPSKSMKITLDRDTIPVEVRTHLIAVYK</sequence>
<dbReference type="PANTHER" id="PTHR35038">
    <property type="entry name" value="DISSIMILATORY SULFITE REDUCTASE SIRA"/>
    <property type="match status" value="1"/>
</dbReference>
<feature type="domain" description="Cytochrome c-552/4" evidence="2">
    <location>
        <begin position="177"/>
        <end position="217"/>
    </location>
</feature>
<evidence type="ECO:0000256" key="1">
    <source>
        <dbReference type="ARBA" id="ARBA00022729"/>
    </source>
</evidence>
<comment type="caution">
    <text evidence="3">The sequence shown here is derived from an EMBL/GenBank/DDBJ whole genome shotgun (WGS) entry which is preliminary data.</text>
</comment>
<dbReference type="RefSeq" id="WP_164030637.1">
    <property type="nucleotide sequence ID" value="NZ_JAABOQ010000003.1"/>
</dbReference>
<dbReference type="InterPro" id="IPR051829">
    <property type="entry name" value="Multiheme_Cytochr_ET"/>
</dbReference>
<reference evidence="3 4" key="1">
    <citation type="submission" date="2020-01" db="EMBL/GenBank/DDBJ databases">
        <title>Spongiivirga citrea KCTC 32990T.</title>
        <authorList>
            <person name="Wang G."/>
        </authorList>
    </citation>
    <scope>NUCLEOTIDE SEQUENCE [LARGE SCALE GENOMIC DNA]</scope>
    <source>
        <strain evidence="3 4">KCTC 32990</strain>
    </source>
</reference>